<keyword evidence="3" id="KW-1185">Reference proteome</keyword>
<feature type="domain" description="Nitrite/Sulfite reductase ferredoxin-like" evidence="1">
    <location>
        <begin position="16"/>
        <end position="57"/>
    </location>
</feature>
<evidence type="ECO:0000313" key="2">
    <source>
        <dbReference type="EMBL" id="ALC05846.1"/>
    </source>
</evidence>
<dbReference type="RefSeq" id="WP_053544862.1">
    <property type="nucleotide sequence ID" value="NZ_CP009220.1"/>
</dbReference>
<organism evidence="2 3">
    <name type="scientific">Corynebacterium deserti GIMN1.010</name>
    <dbReference type="NCBI Taxonomy" id="931089"/>
    <lineage>
        <taxon>Bacteria</taxon>
        <taxon>Bacillati</taxon>
        <taxon>Actinomycetota</taxon>
        <taxon>Actinomycetes</taxon>
        <taxon>Mycobacteriales</taxon>
        <taxon>Corynebacteriaceae</taxon>
        <taxon>Corynebacterium</taxon>
    </lineage>
</organism>
<dbReference type="STRING" id="931089.CDES_07165"/>
<protein>
    <recommendedName>
        <fullName evidence="1">Nitrite/Sulfite reductase ferredoxin-like domain-containing protein</fullName>
    </recommendedName>
</protein>
<dbReference type="Pfam" id="PF03460">
    <property type="entry name" value="NIR_SIR_ferr"/>
    <property type="match status" value="1"/>
</dbReference>
<dbReference type="EMBL" id="CP009220">
    <property type="protein sequence ID" value="ALC05846.1"/>
    <property type="molecule type" value="Genomic_DNA"/>
</dbReference>
<dbReference type="InterPro" id="IPR036136">
    <property type="entry name" value="Nit/Sulf_reduc_fer-like_dom_sf"/>
</dbReference>
<dbReference type="SUPFAM" id="SSF55124">
    <property type="entry name" value="Nitrite/Sulfite reductase N-terminal domain-like"/>
    <property type="match status" value="2"/>
</dbReference>
<dbReference type="OrthoDB" id="105450at2"/>
<dbReference type="Proteomes" id="UP000068067">
    <property type="component" value="Chromosome"/>
</dbReference>
<reference evidence="2 3" key="1">
    <citation type="submission" date="2014-08" db="EMBL/GenBank/DDBJ databases">
        <title>Complete genome sequence of Corynebacterium deserti GIMN1.010 (=DSM 45689), isolated from desert sand in western China.</title>
        <authorList>
            <person name="Ruckert C."/>
            <person name="Albersmeier A."/>
            <person name="Kalinowski J."/>
        </authorList>
    </citation>
    <scope>NUCLEOTIDE SEQUENCE [LARGE SCALE GENOMIC DNA]</scope>
    <source>
        <strain evidence="2 3">GIMN1.010</strain>
    </source>
</reference>
<sequence length="250" mass="26377">MSTLIFHSADDDRAHVHVPAGRVAAPMWEEFADFAESQGDGALYLTNLCQVQFRGVANVEVSPRATVITTPGQFVELAGEVAGAVRQPATIGVDAGDGSILRPDMDVAFLLVDASFHLFLRGVATNVAVAIEDVVAVASELCAMDSPSVSSLGALCTPTQSPEVSESYRAPIGWLEHDGQVSLGAGLPDGRMESRLARFIAAINADVTITPWKTLIIHDLSDGVAEQVVKVLAPMGLIFDANSPLLEQQA</sequence>
<evidence type="ECO:0000313" key="3">
    <source>
        <dbReference type="Proteomes" id="UP000068067"/>
    </source>
</evidence>
<name>A0A0M4CIE3_9CORY</name>
<gene>
    <name evidence="2" type="ORF">CDES_07165</name>
</gene>
<dbReference type="PATRIC" id="fig|931089.4.peg.1449"/>
<dbReference type="AlphaFoldDB" id="A0A0M4CIE3"/>
<accession>A0A0M4CIE3</accession>
<proteinExistence type="predicted"/>
<evidence type="ECO:0000259" key="1">
    <source>
        <dbReference type="Pfam" id="PF03460"/>
    </source>
</evidence>
<dbReference type="KEGG" id="cdx:CDES_07165"/>
<dbReference type="InterPro" id="IPR005117">
    <property type="entry name" value="NiRdtase/SiRdtase_haem-b_fer"/>
</dbReference>
<dbReference type="GO" id="GO:0016491">
    <property type="term" value="F:oxidoreductase activity"/>
    <property type="evidence" value="ECO:0007669"/>
    <property type="project" value="InterPro"/>
</dbReference>